<keyword evidence="2" id="KW-0732">Signal</keyword>
<dbReference type="Proteomes" id="UP001072034">
    <property type="component" value="Unassembled WGS sequence"/>
</dbReference>
<gene>
    <name evidence="3" type="ORF">OHJ16_07015</name>
</gene>
<name>A0ABT4I9N8_9ACTO</name>
<feature type="signal peptide" evidence="2">
    <location>
        <begin position="1"/>
        <end position="22"/>
    </location>
</feature>
<dbReference type="PROSITE" id="PS51257">
    <property type="entry name" value="PROKAR_LIPOPROTEIN"/>
    <property type="match status" value="1"/>
</dbReference>
<keyword evidence="4" id="KW-1185">Reference proteome</keyword>
<proteinExistence type="predicted"/>
<evidence type="ECO:0000256" key="2">
    <source>
        <dbReference type="SAM" id="SignalP"/>
    </source>
</evidence>
<dbReference type="RefSeq" id="WP_268917315.1">
    <property type="nucleotide sequence ID" value="NZ_CAJPNG010000045.1"/>
</dbReference>
<feature type="compositionally biased region" description="Polar residues" evidence="1">
    <location>
        <begin position="36"/>
        <end position="50"/>
    </location>
</feature>
<organism evidence="3 4">
    <name type="scientific">Actinomyces israelii</name>
    <dbReference type="NCBI Taxonomy" id="1659"/>
    <lineage>
        <taxon>Bacteria</taxon>
        <taxon>Bacillati</taxon>
        <taxon>Actinomycetota</taxon>
        <taxon>Actinomycetes</taxon>
        <taxon>Actinomycetales</taxon>
        <taxon>Actinomycetaceae</taxon>
        <taxon>Actinomyces</taxon>
    </lineage>
</organism>
<feature type="chain" id="PRO_5046075435" evidence="2">
    <location>
        <begin position="23"/>
        <end position="219"/>
    </location>
</feature>
<evidence type="ECO:0000313" key="4">
    <source>
        <dbReference type="Proteomes" id="UP001072034"/>
    </source>
</evidence>
<evidence type="ECO:0000313" key="3">
    <source>
        <dbReference type="EMBL" id="MCZ0857793.1"/>
    </source>
</evidence>
<comment type="caution">
    <text evidence="3">The sequence shown here is derived from an EMBL/GenBank/DDBJ whole genome shotgun (WGS) entry which is preliminary data.</text>
</comment>
<accession>A0ABT4I9N8</accession>
<protein>
    <submittedName>
        <fullName evidence="3">Uncharacterized protein</fullName>
    </submittedName>
</protein>
<reference evidence="3" key="1">
    <citation type="submission" date="2022-10" db="EMBL/GenBank/DDBJ databases">
        <title>Genome sequence of Actinomyces israelii ATCC 10048.</title>
        <authorList>
            <person name="Watt R.M."/>
            <person name="Tong W.M."/>
        </authorList>
    </citation>
    <scope>NUCLEOTIDE SEQUENCE</scope>
    <source>
        <strain evidence="3">ATCC 10048</strain>
    </source>
</reference>
<dbReference type="EMBL" id="JAPTMY010000012">
    <property type="protein sequence ID" value="MCZ0857793.1"/>
    <property type="molecule type" value="Genomic_DNA"/>
</dbReference>
<feature type="region of interest" description="Disordered" evidence="1">
    <location>
        <begin position="32"/>
        <end position="59"/>
    </location>
</feature>
<sequence length="219" mass="22307">MKAFSCATAAAAALLSASLASCSLIGSEDDRGVTAPTGTASQSAEPTDASTDGADDGYQTVTAPSTQISFDVPAKWKVISNDGQGTAIIAETLGVGTDGEAHALTAVDLEAIAPKRRKKSYAENVSVAPAAEFSSLPSEETLSELIRTWGATPGEYSVSETALGDAAVMTSSITEYATAVQGASIIVSSKDGDWTTITVLTSDASRTKELTDTIISTLS</sequence>
<evidence type="ECO:0000256" key="1">
    <source>
        <dbReference type="SAM" id="MobiDB-lite"/>
    </source>
</evidence>